<organism evidence="5 6">
    <name type="scientific">Varroa destructor</name>
    <name type="common">Honeybee mite</name>
    <dbReference type="NCBI Taxonomy" id="109461"/>
    <lineage>
        <taxon>Eukaryota</taxon>
        <taxon>Metazoa</taxon>
        <taxon>Ecdysozoa</taxon>
        <taxon>Arthropoda</taxon>
        <taxon>Chelicerata</taxon>
        <taxon>Arachnida</taxon>
        <taxon>Acari</taxon>
        <taxon>Parasitiformes</taxon>
        <taxon>Mesostigmata</taxon>
        <taxon>Gamasina</taxon>
        <taxon>Dermanyssoidea</taxon>
        <taxon>Varroidae</taxon>
        <taxon>Varroa</taxon>
    </lineage>
</organism>
<evidence type="ECO:0000256" key="2">
    <source>
        <dbReference type="SAM" id="MobiDB-lite"/>
    </source>
</evidence>
<dbReference type="PANTHER" id="PTHR11102:SF147">
    <property type="entry name" value="SEL1L ADAPTOR SUBUNIT OF ERAD E3 UBIQUITIN LIGASE"/>
    <property type="match status" value="1"/>
</dbReference>
<feature type="signal peptide" evidence="4">
    <location>
        <begin position="1"/>
        <end position="34"/>
    </location>
</feature>
<name>A0A7M7M6V0_VARDE</name>
<dbReference type="RefSeq" id="XP_022653915.1">
    <property type="nucleotide sequence ID" value="XM_022798180.1"/>
</dbReference>
<comment type="similarity">
    <text evidence="1">Belongs to the sel-1 family.</text>
</comment>
<dbReference type="OrthoDB" id="27934at2759"/>
<proteinExistence type="inferred from homology"/>
<evidence type="ECO:0000256" key="3">
    <source>
        <dbReference type="SAM" id="Phobius"/>
    </source>
</evidence>
<feature type="region of interest" description="Disordered" evidence="2">
    <location>
        <begin position="248"/>
        <end position="278"/>
    </location>
</feature>
<dbReference type="GeneID" id="111247375"/>
<feature type="chain" id="PRO_5029657438" evidence="4">
    <location>
        <begin position="35"/>
        <end position="719"/>
    </location>
</feature>
<dbReference type="OMA" id="LLGHWMD"/>
<dbReference type="KEGG" id="vde:111247375"/>
<dbReference type="GO" id="GO:0005789">
    <property type="term" value="C:endoplasmic reticulum membrane"/>
    <property type="evidence" value="ECO:0007669"/>
    <property type="project" value="TreeGrafter"/>
</dbReference>
<reference evidence="5" key="1">
    <citation type="submission" date="2021-01" db="UniProtKB">
        <authorList>
            <consortium name="EnsemblMetazoa"/>
        </authorList>
    </citation>
    <scope>IDENTIFICATION</scope>
</reference>
<dbReference type="GO" id="GO:0036503">
    <property type="term" value="P:ERAD pathway"/>
    <property type="evidence" value="ECO:0007669"/>
    <property type="project" value="TreeGrafter"/>
</dbReference>
<feature type="transmembrane region" description="Helical" evidence="3">
    <location>
        <begin position="697"/>
        <end position="715"/>
    </location>
</feature>
<evidence type="ECO:0000256" key="4">
    <source>
        <dbReference type="SAM" id="SignalP"/>
    </source>
</evidence>
<dbReference type="SMART" id="SM00671">
    <property type="entry name" value="SEL1"/>
    <property type="match status" value="10"/>
</dbReference>
<dbReference type="SUPFAM" id="SSF81901">
    <property type="entry name" value="HCP-like"/>
    <property type="match status" value="3"/>
</dbReference>
<dbReference type="Gene3D" id="1.25.40.10">
    <property type="entry name" value="Tetratricopeptide repeat domain"/>
    <property type="match status" value="2"/>
</dbReference>
<dbReference type="PANTHER" id="PTHR11102">
    <property type="entry name" value="SEL-1-LIKE PROTEIN"/>
    <property type="match status" value="1"/>
</dbReference>
<dbReference type="Pfam" id="PF08238">
    <property type="entry name" value="Sel1"/>
    <property type="match status" value="10"/>
</dbReference>
<dbReference type="InterPro" id="IPR050767">
    <property type="entry name" value="Sel1_AlgK"/>
</dbReference>
<evidence type="ECO:0000256" key="1">
    <source>
        <dbReference type="ARBA" id="ARBA00038101"/>
    </source>
</evidence>
<keyword evidence="3" id="KW-0472">Membrane</keyword>
<evidence type="ECO:0000313" key="6">
    <source>
        <dbReference type="Proteomes" id="UP000594260"/>
    </source>
</evidence>
<accession>A0A7M7M6V0</accession>
<feature type="region of interest" description="Disordered" evidence="2">
    <location>
        <begin position="60"/>
        <end position="92"/>
    </location>
</feature>
<dbReference type="InterPro" id="IPR006597">
    <property type="entry name" value="Sel1-like"/>
</dbReference>
<evidence type="ECO:0000313" key="5">
    <source>
        <dbReference type="EnsemblMetazoa" id="XP_022653915"/>
    </source>
</evidence>
<keyword evidence="3" id="KW-1133">Transmembrane helix</keyword>
<keyword evidence="6" id="KW-1185">Reference proteome</keyword>
<dbReference type="InterPro" id="IPR011990">
    <property type="entry name" value="TPR-like_helical_dom_sf"/>
</dbReference>
<dbReference type="InParanoid" id="A0A7M7M6V0"/>
<keyword evidence="4" id="KW-0732">Signal</keyword>
<dbReference type="EnsemblMetazoa" id="XM_022798180">
    <property type="protein sequence ID" value="XP_022653915"/>
    <property type="gene ID" value="LOC111247375"/>
</dbReference>
<dbReference type="Proteomes" id="UP000594260">
    <property type="component" value="Unplaced"/>
</dbReference>
<sequence>MMNVRINNIRPFRFCFQLLLLQSVLLMQVQYAAGEDKPVDKADHPVGENVSPGLTSVSVSAAQATNSPKDAGIESTKTEDSRSSSHMTAENAITTEEARHAVVGFETAMALLNGTPSALKGSERERTIKAYALLEKVAGLGHPIAQRMIAVAHLFGDAGLELNCHRARELLEPLAARGDSEAQLYMGFMHSFGLASLPPSKAKALVYYTFAAVGGNQLAQMALGYRYMAGVGVAQSCESALDHYRRVAQSVEQQQSGSSSSSSHNGSGGSSPVQSGAPAPTATIALAKVRLSDEYENPSRPSSNQLDDDLIQYYQFLADKGDVQAQVGLGHLHYQGGRGVQQDHIRALNYFTQAANTGNANAMAFLGKMFLEGGKAVSQNNETAFKYFSMAAEKGNAVGQAGLGTMYLYGKGVPKDHERALRYLTMAANQGLVDGQLELGNMFYHGLGVEKNYKVALKYYQQASTHGHVLAFYHLGMMNARGIGTPRSCHNAVHLFKMVAERGRWVLSQLTEAYRAYKVGGARIDEALIRYAFLAELGYEQAQSNAAFILDRAESPLFDRNASYTWALSYWARAATQGYVVARLKLGDYHYYGYGTPVDYALSAHHYRVAAETENNPQAMFNLGYMHEQGYGMPKDIHLAKRYYDLAAVTSVDAQVPVMLALLKLAFMYGMEYLNNLRWDSLAEPAFIMQRALGPDWDLYIMGLLAGLIAGMAYIRRML</sequence>
<protein>
    <submittedName>
        <fullName evidence="5">Uncharacterized protein</fullName>
    </submittedName>
</protein>
<keyword evidence="3" id="KW-0812">Transmembrane</keyword>
<feature type="compositionally biased region" description="Low complexity" evidence="2">
    <location>
        <begin position="249"/>
        <end position="265"/>
    </location>
</feature>
<dbReference type="AlphaFoldDB" id="A0A7M7M6V0"/>